<reference evidence="1" key="2">
    <citation type="submission" date="2020-09" db="EMBL/GenBank/DDBJ databases">
        <authorList>
            <person name="Sun Q."/>
            <person name="Zhou Y."/>
        </authorList>
    </citation>
    <scope>NUCLEOTIDE SEQUENCE</scope>
    <source>
        <strain evidence="1">CGMCC 4.7312</strain>
    </source>
</reference>
<dbReference type="Proteomes" id="UP000608890">
    <property type="component" value="Unassembled WGS sequence"/>
</dbReference>
<gene>
    <name evidence="1" type="ORF">GCM10011608_59600</name>
</gene>
<organism evidence="1 2">
    <name type="scientific">Micromonospora sonchi</name>
    <dbReference type="NCBI Taxonomy" id="1763543"/>
    <lineage>
        <taxon>Bacteria</taxon>
        <taxon>Bacillati</taxon>
        <taxon>Actinomycetota</taxon>
        <taxon>Actinomycetes</taxon>
        <taxon>Micromonosporales</taxon>
        <taxon>Micromonosporaceae</taxon>
        <taxon>Micromonospora</taxon>
    </lineage>
</organism>
<evidence type="ECO:0000313" key="2">
    <source>
        <dbReference type="Proteomes" id="UP000608890"/>
    </source>
</evidence>
<keyword evidence="2" id="KW-1185">Reference proteome</keyword>
<evidence type="ECO:0008006" key="3">
    <source>
        <dbReference type="Google" id="ProtNLM"/>
    </source>
</evidence>
<reference evidence="1" key="1">
    <citation type="journal article" date="2014" name="Int. J. Syst. Evol. Microbiol.">
        <title>Complete genome sequence of Corynebacterium casei LMG S-19264T (=DSM 44701T), isolated from a smear-ripened cheese.</title>
        <authorList>
            <consortium name="US DOE Joint Genome Institute (JGI-PGF)"/>
            <person name="Walter F."/>
            <person name="Albersmeier A."/>
            <person name="Kalinowski J."/>
            <person name="Ruckert C."/>
        </authorList>
    </citation>
    <scope>NUCLEOTIDE SEQUENCE</scope>
    <source>
        <strain evidence="1">CGMCC 4.7312</strain>
    </source>
</reference>
<dbReference type="InterPro" id="IPR023393">
    <property type="entry name" value="START-like_dom_sf"/>
</dbReference>
<dbReference type="Gene3D" id="3.30.530.20">
    <property type="match status" value="1"/>
</dbReference>
<accession>A0A917X5B2</accession>
<dbReference type="SUPFAM" id="SSF55961">
    <property type="entry name" value="Bet v1-like"/>
    <property type="match status" value="1"/>
</dbReference>
<evidence type="ECO:0000313" key="1">
    <source>
        <dbReference type="EMBL" id="GGM66431.1"/>
    </source>
</evidence>
<comment type="caution">
    <text evidence="1">The sequence shown here is derived from an EMBL/GenBank/DDBJ whole genome shotgun (WGS) entry which is preliminary data.</text>
</comment>
<proteinExistence type="predicted"/>
<protein>
    <recommendedName>
        <fullName evidence="3">Polyketide cyclase</fullName>
    </recommendedName>
</protein>
<sequence length="175" mass="19371">MLGDRWGVTESETVLPYPCDDLVASPTVRAWRGVRVDAPAAAVWPWVAQVRLAPYSYDWIDNLGRRSPRRLANLPEPRVGEAFTTAGGRQRGRIVSVEPGTQLTAEIMGAFLSYVLVPQENDTTRLLLKVVMRTNRWLAVGICVGDLVMARRQLLNFKHLAERSSDRPSAAASGT</sequence>
<dbReference type="RefSeq" id="WP_189050386.1">
    <property type="nucleotide sequence ID" value="NZ_BMNB01000050.1"/>
</dbReference>
<dbReference type="EMBL" id="BMNB01000050">
    <property type="protein sequence ID" value="GGM66431.1"/>
    <property type="molecule type" value="Genomic_DNA"/>
</dbReference>
<name>A0A917X5B2_9ACTN</name>
<dbReference type="AlphaFoldDB" id="A0A917X5B2"/>